<dbReference type="AlphaFoldDB" id="A0AA39CGR8"/>
<evidence type="ECO:0000256" key="11">
    <source>
        <dbReference type="SAM" id="Phobius"/>
    </source>
</evidence>
<dbReference type="InterPro" id="IPR013969">
    <property type="entry name" value="Oligosacch_biosynth_Alg14"/>
</dbReference>
<comment type="similarity">
    <text evidence="3">Belongs to the ALG14 family.</text>
</comment>
<keyword evidence="9 11" id="KW-0472">Membrane</keyword>
<keyword evidence="6 11" id="KW-0812">Transmembrane</keyword>
<organism evidence="12 13">
    <name type="scientific">Cladophialophora chaetospira</name>
    <dbReference type="NCBI Taxonomy" id="386627"/>
    <lineage>
        <taxon>Eukaryota</taxon>
        <taxon>Fungi</taxon>
        <taxon>Dikarya</taxon>
        <taxon>Ascomycota</taxon>
        <taxon>Pezizomycotina</taxon>
        <taxon>Eurotiomycetes</taxon>
        <taxon>Chaetothyriomycetidae</taxon>
        <taxon>Chaetothyriales</taxon>
        <taxon>Herpotrichiellaceae</taxon>
        <taxon>Cladophialophora</taxon>
    </lineage>
</organism>
<dbReference type="PANTHER" id="PTHR12154:SF4">
    <property type="entry name" value="UDP-N-ACETYLGLUCOSAMINE TRANSFERASE SUBUNIT ALG14 HOMOLOG"/>
    <property type="match status" value="1"/>
</dbReference>
<feature type="transmembrane region" description="Helical" evidence="11">
    <location>
        <begin position="43"/>
        <end position="64"/>
    </location>
</feature>
<comment type="caution">
    <text evidence="12">The sequence shown here is derived from an EMBL/GenBank/DDBJ whole genome shotgun (WGS) entry which is preliminary data.</text>
</comment>
<dbReference type="EMBL" id="JAPDRK010000011">
    <property type="protein sequence ID" value="KAJ9607525.1"/>
    <property type="molecule type" value="Genomic_DNA"/>
</dbReference>
<evidence type="ECO:0000256" key="7">
    <source>
        <dbReference type="ARBA" id="ARBA00022824"/>
    </source>
</evidence>
<dbReference type="Proteomes" id="UP001172673">
    <property type="component" value="Unassembled WGS sequence"/>
</dbReference>
<dbReference type="PANTHER" id="PTHR12154">
    <property type="entry name" value="GLYCOSYL TRANSFERASE-RELATED"/>
    <property type="match status" value="1"/>
</dbReference>
<reference evidence="12" key="1">
    <citation type="submission" date="2022-10" db="EMBL/GenBank/DDBJ databases">
        <title>Culturing micro-colonial fungi from biological soil crusts in the Mojave desert and describing Neophaeococcomyces mojavensis, and introducing the new genera and species Taxawa tesnikishii.</title>
        <authorList>
            <person name="Kurbessoian T."/>
            <person name="Stajich J.E."/>
        </authorList>
    </citation>
    <scope>NUCLEOTIDE SEQUENCE</scope>
    <source>
        <strain evidence="12">TK_41</strain>
    </source>
</reference>
<keyword evidence="12" id="KW-0328">Glycosyltransferase</keyword>
<evidence type="ECO:0000256" key="1">
    <source>
        <dbReference type="ARBA" id="ARBA00004389"/>
    </source>
</evidence>
<sequence>MDLARGLPDETLLNHPPGLATDIAPTWTTVLTPLASFSPMSKLILFFLVFNLLLINLCFIRLAIVLNRAPMFRQPPPSRDNPTHLLVVLGSGGHTAEMLNILGKYDTLQLDWTQRTYVVSSGDYFSPSKALEFEQEMLAKLQTAGGSGGSDAGRDILECYDIATVHRARRVHQSLLTTPLSSLRCLWDCIKVLTAQHQDFRGQVFAKRQLFPDLILTNGPGTGVIVILASVILLFFGFAGPSASLPRSKKVMKHTVGNESPIGQRGQMRSIYIESWARVKTLSLSGRLLKPLVDRFLVQWPQLVKEEGKDGKLEFVGSLVT</sequence>
<evidence type="ECO:0000256" key="5">
    <source>
        <dbReference type="ARBA" id="ARBA00017467"/>
    </source>
</evidence>
<name>A0AA39CGR8_9EURO</name>
<dbReference type="GO" id="GO:0031965">
    <property type="term" value="C:nuclear membrane"/>
    <property type="evidence" value="ECO:0007669"/>
    <property type="project" value="UniProtKB-SubCell"/>
</dbReference>
<feature type="transmembrane region" description="Helical" evidence="11">
    <location>
        <begin position="215"/>
        <end position="239"/>
    </location>
</feature>
<evidence type="ECO:0000256" key="9">
    <source>
        <dbReference type="ARBA" id="ARBA00023136"/>
    </source>
</evidence>
<evidence type="ECO:0000313" key="12">
    <source>
        <dbReference type="EMBL" id="KAJ9607525.1"/>
    </source>
</evidence>
<keyword evidence="12" id="KW-0808">Transferase</keyword>
<comment type="subcellular location">
    <subcellularLocation>
        <location evidence="1">Endoplasmic reticulum membrane</location>
        <topology evidence="1">Single-pass membrane protein</topology>
    </subcellularLocation>
    <subcellularLocation>
        <location evidence="2">Nucleus membrane</location>
        <topology evidence="2">Single-pass membrane protein</topology>
    </subcellularLocation>
</comment>
<dbReference type="GO" id="GO:0043541">
    <property type="term" value="C:UDP-N-acetylglucosamine transferase complex"/>
    <property type="evidence" value="ECO:0007669"/>
    <property type="project" value="TreeGrafter"/>
</dbReference>
<evidence type="ECO:0000256" key="8">
    <source>
        <dbReference type="ARBA" id="ARBA00022989"/>
    </source>
</evidence>
<gene>
    <name evidence="12" type="primary">ALG14</name>
    <name evidence="12" type="ORF">H2200_007603</name>
</gene>
<dbReference type="Gene3D" id="3.40.50.2000">
    <property type="entry name" value="Glycogen Phosphorylase B"/>
    <property type="match status" value="1"/>
</dbReference>
<dbReference type="GO" id="GO:0004577">
    <property type="term" value="F:N-acetylglucosaminyldiphosphodolichol N-acetylglucosaminyltransferase activity"/>
    <property type="evidence" value="ECO:0007669"/>
    <property type="project" value="TreeGrafter"/>
</dbReference>
<keyword evidence="7" id="KW-0256">Endoplasmic reticulum</keyword>
<evidence type="ECO:0000256" key="4">
    <source>
        <dbReference type="ARBA" id="ARBA00011335"/>
    </source>
</evidence>
<dbReference type="Pfam" id="PF08660">
    <property type="entry name" value="Alg14"/>
    <property type="match status" value="1"/>
</dbReference>
<accession>A0AA39CGR8</accession>
<evidence type="ECO:0000256" key="6">
    <source>
        <dbReference type="ARBA" id="ARBA00022692"/>
    </source>
</evidence>
<evidence type="ECO:0000256" key="10">
    <source>
        <dbReference type="ARBA" id="ARBA00032062"/>
    </source>
</evidence>
<evidence type="ECO:0000256" key="2">
    <source>
        <dbReference type="ARBA" id="ARBA00004590"/>
    </source>
</evidence>
<comment type="subunit">
    <text evidence="4">Heterodimer with ALG13 to form a functional enzyme.</text>
</comment>
<keyword evidence="13" id="KW-1185">Reference proteome</keyword>
<proteinExistence type="inferred from homology"/>
<evidence type="ECO:0000313" key="13">
    <source>
        <dbReference type="Proteomes" id="UP001172673"/>
    </source>
</evidence>
<evidence type="ECO:0000256" key="3">
    <source>
        <dbReference type="ARBA" id="ARBA00009731"/>
    </source>
</evidence>
<protein>
    <recommendedName>
        <fullName evidence="5">UDP-N-acetylglucosamine transferase subunit ALG14</fullName>
    </recommendedName>
    <alternativeName>
        <fullName evidence="10">Asparagine-linked glycosylation protein 14</fullName>
    </alternativeName>
</protein>
<dbReference type="GO" id="GO:0006488">
    <property type="term" value="P:dolichol-linked oligosaccharide biosynthetic process"/>
    <property type="evidence" value="ECO:0007669"/>
    <property type="project" value="InterPro"/>
</dbReference>
<keyword evidence="8 11" id="KW-1133">Transmembrane helix</keyword>